<keyword evidence="1" id="KW-0812">Transmembrane</keyword>
<dbReference type="AlphaFoldDB" id="J9DTQ2"/>
<organism evidence="2 3">
    <name type="scientific">Edhazardia aedis (strain USNM 41457)</name>
    <name type="common">Microsporidian parasite</name>
    <dbReference type="NCBI Taxonomy" id="1003232"/>
    <lineage>
        <taxon>Eukaryota</taxon>
        <taxon>Fungi</taxon>
        <taxon>Fungi incertae sedis</taxon>
        <taxon>Microsporidia</taxon>
        <taxon>Edhazardia</taxon>
    </lineage>
</organism>
<feature type="transmembrane region" description="Helical" evidence="1">
    <location>
        <begin position="44"/>
        <end position="66"/>
    </location>
</feature>
<dbReference type="EMBL" id="AFBI03000015">
    <property type="protein sequence ID" value="EJW04667.1"/>
    <property type="molecule type" value="Genomic_DNA"/>
</dbReference>
<keyword evidence="1" id="KW-0472">Membrane</keyword>
<dbReference type="InParanoid" id="J9DTQ2"/>
<keyword evidence="1" id="KW-1133">Transmembrane helix</keyword>
<evidence type="ECO:0000256" key="1">
    <source>
        <dbReference type="SAM" id="Phobius"/>
    </source>
</evidence>
<dbReference type="Proteomes" id="UP000003163">
    <property type="component" value="Unassembled WGS sequence"/>
</dbReference>
<comment type="caution">
    <text evidence="2">The sequence shown here is derived from an EMBL/GenBank/DDBJ whole genome shotgun (WGS) entry which is preliminary data.</text>
</comment>
<accession>J9DTQ2</accession>
<protein>
    <submittedName>
        <fullName evidence="2">Uncharacterized protein</fullName>
    </submittedName>
</protein>
<evidence type="ECO:0000313" key="2">
    <source>
        <dbReference type="EMBL" id="EJW04667.1"/>
    </source>
</evidence>
<reference evidence="3" key="2">
    <citation type="submission" date="2015-07" db="EMBL/GenBank/DDBJ databases">
        <title>Contrasting host-pathogen interactions and genome evolution in two generalist and specialist microsporidian pathogens of mosquitoes.</title>
        <authorList>
            <consortium name="The Broad Institute Genomics Platform"/>
            <consortium name="The Broad Institute Genome Sequencing Center for Infectious Disease"/>
            <person name="Cuomo C.A."/>
            <person name="Sanscrainte N.D."/>
            <person name="Goldberg J.M."/>
            <person name="Heiman D."/>
            <person name="Young S."/>
            <person name="Zeng Q."/>
            <person name="Becnel J.J."/>
            <person name="Birren B.W."/>
        </authorList>
    </citation>
    <scope>NUCLEOTIDE SEQUENCE [LARGE SCALE GENOMIC DNA]</scope>
    <source>
        <strain evidence="3">USNM 41457</strain>
    </source>
</reference>
<sequence>MFTKHFCRTDLLIKIFLYVLFTKITVFLYANIKNSKFFLPLYEHLSISNFFIFLKCYDGCIICYYLDPNKVFVDTPFVFDTNLYCKTSNSKFYYIINYIKMNFFS</sequence>
<evidence type="ECO:0000313" key="3">
    <source>
        <dbReference type="Proteomes" id="UP000003163"/>
    </source>
</evidence>
<keyword evidence="3" id="KW-1185">Reference proteome</keyword>
<dbReference type="VEuPathDB" id="MicrosporidiaDB:EDEG_01136"/>
<feature type="transmembrane region" description="Helical" evidence="1">
    <location>
        <begin position="12"/>
        <end position="32"/>
    </location>
</feature>
<name>J9DTQ2_EDHAE</name>
<gene>
    <name evidence="2" type="ORF">EDEG_01136</name>
</gene>
<reference evidence="2 3" key="1">
    <citation type="submission" date="2011-08" db="EMBL/GenBank/DDBJ databases">
        <authorList>
            <person name="Liu Z.J."/>
            <person name="Shi F.L."/>
            <person name="Lu J.Q."/>
            <person name="Li M."/>
            <person name="Wang Z.L."/>
        </authorList>
    </citation>
    <scope>NUCLEOTIDE SEQUENCE [LARGE SCALE GENOMIC DNA]</scope>
    <source>
        <strain evidence="2 3">USNM 41457</strain>
    </source>
</reference>
<proteinExistence type="predicted"/>
<dbReference type="HOGENOM" id="CLU_2236532_0_0_1"/>